<dbReference type="PANTHER" id="PTHR10540">
    <property type="entry name" value="EUKARYOTIC TRANSLATION INITIATION FACTOR 3 SUBUNIT F-RELATED"/>
    <property type="match status" value="1"/>
</dbReference>
<dbReference type="EMBL" id="BRXW01000391">
    <property type="protein sequence ID" value="GMH49740.1"/>
    <property type="molecule type" value="Genomic_DNA"/>
</dbReference>
<dbReference type="GO" id="GO:0003743">
    <property type="term" value="F:translation initiation factor activity"/>
    <property type="evidence" value="ECO:0007669"/>
    <property type="project" value="TreeGrafter"/>
</dbReference>
<accession>A0A9W6ZG43</accession>
<dbReference type="AlphaFoldDB" id="A0A9W6ZG43"/>
<dbReference type="SMART" id="SM00232">
    <property type="entry name" value="JAB_MPN"/>
    <property type="match status" value="1"/>
</dbReference>
<protein>
    <recommendedName>
        <fullName evidence="1">MPN domain-containing protein</fullName>
    </recommendedName>
</protein>
<dbReference type="Proteomes" id="UP001165122">
    <property type="component" value="Unassembled WGS sequence"/>
</dbReference>
<evidence type="ECO:0000313" key="3">
    <source>
        <dbReference type="Proteomes" id="UP001165122"/>
    </source>
</evidence>
<dbReference type="InterPro" id="IPR037518">
    <property type="entry name" value="MPN"/>
</dbReference>
<dbReference type="GO" id="GO:0071541">
    <property type="term" value="C:eukaryotic translation initiation factor 3 complex, eIF3m"/>
    <property type="evidence" value="ECO:0007669"/>
    <property type="project" value="TreeGrafter"/>
</dbReference>
<dbReference type="PROSITE" id="PS50249">
    <property type="entry name" value="MPN"/>
    <property type="match status" value="1"/>
</dbReference>
<dbReference type="Gene3D" id="3.40.140.10">
    <property type="entry name" value="Cytidine Deaminase, domain 2"/>
    <property type="match status" value="1"/>
</dbReference>
<sequence>MLQITSPSSSSPSTLLLHPSVLFSLLDSSTRAPAGQTRVLGTLLGVPSSADPSVMEVTSSFAVPYRNDEGVISLGKDYHRQMLSLLHRVTPQERVIGWYTCTSGPLLDSSISLIHSFYEENTSVPSVLLTVDTSLKNDNLDVKAYISNPLTCQGVPLANMFNEINIKMQAQEGERIAVEQMVKGNNAEGSPVGLSGEGMVKGKDGLKNINELLKQVKSYVTTALSDPSSADETVLRQISDAVGVIRKVEDEEFKKMMDSGLQDLLMVMYLGQVTKTQLCLAEKITATLTV</sequence>
<organism evidence="2 3">
    <name type="scientific">Triparma laevis f. longispina</name>
    <dbReference type="NCBI Taxonomy" id="1714387"/>
    <lineage>
        <taxon>Eukaryota</taxon>
        <taxon>Sar</taxon>
        <taxon>Stramenopiles</taxon>
        <taxon>Ochrophyta</taxon>
        <taxon>Bolidophyceae</taxon>
        <taxon>Parmales</taxon>
        <taxon>Triparmaceae</taxon>
        <taxon>Triparma</taxon>
    </lineage>
</organism>
<feature type="domain" description="MPN" evidence="1">
    <location>
        <begin position="15"/>
        <end position="151"/>
    </location>
</feature>
<dbReference type="Pfam" id="PF13012">
    <property type="entry name" value="MitMem_reg"/>
    <property type="match status" value="1"/>
</dbReference>
<dbReference type="GO" id="GO:0008237">
    <property type="term" value="F:metallopeptidase activity"/>
    <property type="evidence" value="ECO:0007669"/>
    <property type="project" value="InterPro"/>
</dbReference>
<evidence type="ECO:0000313" key="2">
    <source>
        <dbReference type="EMBL" id="GMH49740.1"/>
    </source>
</evidence>
<name>A0A9W6ZG43_9STRA</name>
<comment type="caution">
    <text evidence="2">The sequence shown here is derived from an EMBL/GenBank/DDBJ whole genome shotgun (WGS) entry which is preliminary data.</text>
</comment>
<dbReference type="Pfam" id="PF01398">
    <property type="entry name" value="JAB"/>
    <property type="match status" value="1"/>
</dbReference>
<dbReference type="InterPro" id="IPR024969">
    <property type="entry name" value="EIF3F/CSN6-like_C"/>
</dbReference>
<evidence type="ECO:0000259" key="1">
    <source>
        <dbReference type="PROSITE" id="PS50249"/>
    </source>
</evidence>
<proteinExistence type="predicted"/>
<gene>
    <name evidence="2" type="ORF">TrLO_g7302</name>
</gene>
<reference evidence="3" key="1">
    <citation type="journal article" date="2023" name="Commun. Biol.">
        <title>Genome analysis of Parmales, the sister group of diatoms, reveals the evolutionary specialization of diatoms from phago-mixotrophs to photoautotrophs.</title>
        <authorList>
            <person name="Ban H."/>
            <person name="Sato S."/>
            <person name="Yoshikawa S."/>
            <person name="Yamada K."/>
            <person name="Nakamura Y."/>
            <person name="Ichinomiya M."/>
            <person name="Sato N."/>
            <person name="Blanc-Mathieu R."/>
            <person name="Endo H."/>
            <person name="Kuwata A."/>
            <person name="Ogata H."/>
        </authorList>
    </citation>
    <scope>NUCLEOTIDE SEQUENCE [LARGE SCALE GENOMIC DNA]</scope>
    <source>
        <strain evidence="3">NIES 3700</strain>
    </source>
</reference>
<keyword evidence="3" id="KW-1185">Reference proteome</keyword>
<dbReference type="InterPro" id="IPR000555">
    <property type="entry name" value="JAMM/MPN+_dom"/>
</dbReference>
<dbReference type="GO" id="GO:0031369">
    <property type="term" value="F:translation initiation factor binding"/>
    <property type="evidence" value="ECO:0007669"/>
    <property type="project" value="TreeGrafter"/>
</dbReference>
<dbReference type="PANTHER" id="PTHR10540:SF6">
    <property type="entry name" value="EUKARYOTIC TRANSLATION INITIATION FACTOR 3 SUBUNIT F"/>
    <property type="match status" value="1"/>
</dbReference>
<dbReference type="OrthoDB" id="25498at2759"/>